<proteinExistence type="predicted"/>
<evidence type="ECO:0000313" key="1">
    <source>
        <dbReference type="EMBL" id="WUR04301.1"/>
    </source>
</evidence>
<dbReference type="EMBL" id="CP142733">
    <property type="protein sequence ID" value="WUR04301.1"/>
    <property type="molecule type" value="Genomic_DNA"/>
</dbReference>
<dbReference type="RefSeq" id="XP_065330446.1">
    <property type="nucleotide sequence ID" value="XM_065474374.1"/>
</dbReference>
<dbReference type="AlphaFoldDB" id="A0AAX4JE99"/>
<accession>A0AAX4JE99</accession>
<keyword evidence="2" id="KW-1185">Reference proteome</keyword>
<protein>
    <submittedName>
        <fullName evidence="1">Uncharacterized protein</fullName>
    </submittedName>
</protein>
<name>A0AAX4JE99_9MICR</name>
<reference evidence="1" key="1">
    <citation type="journal article" date="2024" name="BMC Genomics">
        <title>Functional annotation of a divergent genome using sequence and structure-based similarity.</title>
        <authorList>
            <person name="Svedberg D."/>
            <person name="Winiger R.R."/>
            <person name="Berg A."/>
            <person name="Sharma H."/>
            <person name="Tellgren-Roth C."/>
            <person name="Debrunner-Vossbrinck B.A."/>
            <person name="Vossbrinck C.R."/>
            <person name="Barandun J."/>
        </authorList>
    </citation>
    <scope>NUCLEOTIDE SEQUENCE</scope>
    <source>
        <strain evidence="1">Illinois isolate</strain>
    </source>
</reference>
<gene>
    <name evidence="1" type="ORF">VNE69_08058</name>
</gene>
<dbReference type="GeneID" id="90542134"/>
<sequence length="104" mass="12332">MKQLSLKDVYVASILKYYLKRSQNRLDCYIQRLSLRFKHLVLEQLKNKNQQWDFKTKIRCFAEVYLNSPNVNNGADIEHIDALFILPKDSSDYISCKLFSDLLL</sequence>
<dbReference type="KEGG" id="vnx:VNE69_08058"/>
<organism evidence="1 2">
    <name type="scientific">Vairimorpha necatrix</name>
    <dbReference type="NCBI Taxonomy" id="6039"/>
    <lineage>
        <taxon>Eukaryota</taxon>
        <taxon>Fungi</taxon>
        <taxon>Fungi incertae sedis</taxon>
        <taxon>Microsporidia</taxon>
        <taxon>Nosematidae</taxon>
        <taxon>Vairimorpha</taxon>
    </lineage>
</organism>
<evidence type="ECO:0000313" key="2">
    <source>
        <dbReference type="Proteomes" id="UP001334084"/>
    </source>
</evidence>
<dbReference type="Proteomes" id="UP001334084">
    <property type="component" value="Chromosome 8"/>
</dbReference>